<reference evidence="2 3" key="1">
    <citation type="submission" date="2020-08" db="EMBL/GenBank/DDBJ databases">
        <title>Above-ground endophytic microbial communities from plants in different locations in the United States.</title>
        <authorList>
            <person name="Frank C."/>
        </authorList>
    </citation>
    <scope>NUCLEOTIDE SEQUENCE [LARGE SCALE GENOMIC DNA]</scope>
    <source>
        <strain evidence="2 3">WP4_2_2</strain>
    </source>
</reference>
<evidence type="ECO:0000313" key="3">
    <source>
        <dbReference type="Proteomes" id="UP000571554"/>
    </source>
</evidence>
<protein>
    <recommendedName>
        <fullName evidence="4">MFS transporter</fullName>
    </recommendedName>
</protein>
<proteinExistence type="predicted"/>
<evidence type="ECO:0000313" key="2">
    <source>
        <dbReference type="EMBL" id="MBB6104651.1"/>
    </source>
</evidence>
<keyword evidence="1" id="KW-1133">Transmembrane helix</keyword>
<comment type="caution">
    <text evidence="2">The sequence shown here is derived from an EMBL/GenBank/DDBJ whole genome shotgun (WGS) entry which is preliminary data.</text>
</comment>
<keyword evidence="1" id="KW-0472">Membrane</keyword>
<dbReference type="AlphaFoldDB" id="A0A7W9WUS4"/>
<evidence type="ECO:0008006" key="4">
    <source>
        <dbReference type="Google" id="ProtNLM"/>
    </source>
</evidence>
<accession>A0A7W9WUS4</accession>
<keyword evidence="1" id="KW-0812">Transmembrane</keyword>
<dbReference type="EMBL" id="JACHBW010000013">
    <property type="protein sequence ID" value="MBB6104651.1"/>
    <property type="molecule type" value="Genomic_DNA"/>
</dbReference>
<organism evidence="2 3">
    <name type="scientific">Paraburkholderia bannensis</name>
    <dbReference type="NCBI Taxonomy" id="765414"/>
    <lineage>
        <taxon>Bacteria</taxon>
        <taxon>Pseudomonadati</taxon>
        <taxon>Pseudomonadota</taxon>
        <taxon>Betaproteobacteria</taxon>
        <taxon>Burkholderiales</taxon>
        <taxon>Burkholderiaceae</taxon>
        <taxon>Paraburkholderia</taxon>
    </lineage>
</organism>
<gene>
    <name evidence="2" type="ORF">F4827_004510</name>
</gene>
<feature type="transmembrane region" description="Helical" evidence="1">
    <location>
        <begin position="27"/>
        <end position="46"/>
    </location>
</feature>
<name>A0A7W9WUS4_9BURK</name>
<dbReference type="RefSeq" id="WP_183727076.1">
    <property type="nucleotide sequence ID" value="NZ_JACHBW010000013.1"/>
</dbReference>
<sequence length="53" mass="5577">MLGTLVSSVAGAWSAMPGAVIDQWPRWVVLSVPAAIFALGLFGSYVQQNGLED</sequence>
<evidence type="ECO:0000256" key="1">
    <source>
        <dbReference type="SAM" id="Phobius"/>
    </source>
</evidence>
<dbReference type="Proteomes" id="UP000571554">
    <property type="component" value="Unassembled WGS sequence"/>
</dbReference>
<keyword evidence="3" id="KW-1185">Reference proteome</keyword>